<name>A1ZKZ5_MICM2</name>
<keyword evidence="3" id="KW-1185">Reference proteome</keyword>
<dbReference type="EMBL" id="AAWS01000013">
    <property type="protein sequence ID" value="EAY28961.1"/>
    <property type="molecule type" value="Genomic_DNA"/>
</dbReference>
<evidence type="ECO:0000259" key="1">
    <source>
        <dbReference type="Pfam" id="PF04264"/>
    </source>
</evidence>
<organism evidence="2 3">
    <name type="scientific">Microscilla marina ATCC 23134</name>
    <dbReference type="NCBI Taxonomy" id="313606"/>
    <lineage>
        <taxon>Bacteria</taxon>
        <taxon>Pseudomonadati</taxon>
        <taxon>Bacteroidota</taxon>
        <taxon>Cytophagia</taxon>
        <taxon>Cytophagales</taxon>
        <taxon>Microscillaceae</taxon>
        <taxon>Microscilla</taxon>
    </lineage>
</organism>
<dbReference type="InterPro" id="IPR007372">
    <property type="entry name" value="Lipid/polyisoprenoid-bd_YceI"/>
</dbReference>
<feature type="domain" description="Lipid/polyisoprenoid-binding YceI-like" evidence="1">
    <location>
        <begin position="23"/>
        <end position="172"/>
    </location>
</feature>
<proteinExistence type="predicted"/>
<comment type="caution">
    <text evidence="2">The sequence shown here is derived from an EMBL/GenBank/DDBJ whole genome shotgun (WGS) entry which is preliminary data.</text>
</comment>
<dbReference type="eggNOG" id="COG2353">
    <property type="taxonomic scope" value="Bacteria"/>
</dbReference>
<protein>
    <recommendedName>
        <fullName evidence="1">Lipid/polyisoprenoid-binding YceI-like domain-containing protein</fullName>
    </recommendedName>
</protein>
<dbReference type="Proteomes" id="UP000004095">
    <property type="component" value="Unassembled WGS sequence"/>
</dbReference>
<dbReference type="Gene3D" id="2.40.128.110">
    <property type="entry name" value="Lipid/polyisoprenoid-binding, YceI-like"/>
    <property type="match status" value="1"/>
</dbReference>
<dbReference type="InterPro" id="IPR036761">
    <property type="entry name" value="TTHA0802/YceI-like_sf"/>
</dbReference>
<dbReference type="SUPFAM" id="SSF101874">
    <property type="entry name" value="YceI-like"/>
    <property type="match status" value="1"/>
</dbReference>
<dbReference type="PANTHER" id="PTHR34406">
    <property type="entry name" value="PROTEIN YCEI"/>
    <property type="match status" value="1"/>
</dbReference>
<sequence length="176" mass="19690">MLALVLVWGVGVLKAQDRFFLQKSQITFESETPVETIKAVNASSQGVVITGKNKFLIRVPIQAFKFKRRLQQTHFNENYLESNKYPNAVFRGQLDGNYDLTKEGTYQVKAKGKLDIHGVKKDRTVPATITVKNGLANLKAQFIVKPADHGIKIPKVVAGKIANEIKVNIQSELKKK</sequence>
<dbReference type="Pfam" id="PF04264">
    <property type="entry name" value="YceI"/>
    <property type="match status" value="1"/>
</dbReference>
<evidence type="ECO:0000313" key="3">
    <source>
        <dbReference type="Proteomes" id="UP000004095"/>
    </source>
</evidence>
<dbReference type="AlphaFoldDB" id="A1ZKZ5"/>
<evidence type="ECO:0000313" key="2">
    <source>
        <dbReference type="EMBL" id="EAY28961.1"/>
    </source>
</evidence>
<dbReference type="PANTHER" id="PTHR34406:SF1">
    <property type="entry name" value="PROTEIN YCEI"/>
    <property type="match status" value="1"/>
</dbReference>
<accession>A1ZKZ5</accession>
<gene>
    <name evidence="2" type="ORF">M23134_00115</name>
</gene>
<reference evidence="2 3" key="1">
    <citation type="submission" date="2007-01" db="EMBL/GenBank/DDBJ databases">
        <authorList>
            <person name="Haygood M."/>
            <person name="Podell S."/>
            <person name="Anderson C."/>
            <person name="Hopkinson B."/>
            <person name="Roe K."/>
            <person name="Barbeau K."/>
            <person name="Gaasterland T."/>
            <person name="Ferriera S."/>
            <person name="Johnson J."/>
            <person name="Kravitz S."/>
            <person name="Beeson K."/>
            <person name="Sutton G."/>
            <person name="Rogers Y.-H."/>
            <person name="Friedman R."/>
            <person name="Frazier M."/>
            <person name="Venter J.C."/>
        </authorList>
    </citation>
    <scope>NUCLEOTIDE SEQUENCE [LARGE SCALE GENOMIC DNA]</scope>
    <source>
        <strain evidence="2 3">ATCC 23134</strain>
    </source>
</reference>